<feature type="compositionally biased region" description="Pro residues" evidence="1">
    <location>
        <begin position="57"/>
        <end position="73"/>
    </location>
</feature>
<proteinExistence type="predicted"/>
<keyword evidence="4" id="KW-1185">Reference proteome</keyword>
<protein>
    <recommendedName>
        <fullName evidence="5">Carboxypeptidase regulatory-like domain-containing protein</fullName>
    </recommendedName>
</protein>
<evidence type="ECO:0000313" key="3">
    <source>
        <dbReference type="EMBL" id="CAI8057246.1"/>
    </source>
</evidence>
<feature type="region of interest" description="Disordered" evidence="1">
    <location>
        <begin position="94"/>
        <end position="117"/>
    </location>
</feature>
<reference evidence="3" key="1">
    <citation type="submission" date="2023-03" db="EMBL/GenBank/DDBJ databases">
        <authorList>
            <person name="Steffen K."/>
            <person name="Cardenas P."/>
        </authorList>
    </citation>
    <scope>NUCLEOTIDE SEQUENCE</scope>
</reference>
<evidence type="ECO:0008006" key="5">
    <source>
        <dbReference type="Google" id="ProtNLM"/>
    </source>
</evidence>
<gene>
    <name evidence="3" type="ORF">GBAR_LOCUS31200</name>
</gene>
<dbReference type="PROSITE" id="PS51257">
    <property type="entry name" value="PROKAR_LIPOPROTEIN"/>
    <property type="match status" value="1"/>
</dbReference>
<accession>A0AA35U246</accession>
<dbReference type="AlphaFoldDB" id="A0AA35U246"/>
<feature type="region of interest" description="Disordered" evidence="1">
    <location>
        <begin position="55"/>
        <end position="75"/>
    </location>
</feature>
<dbReference type="Proteomes" id="UP001174909">
    <property type="component" value="Unassembled WGS sequence"/>
</dbReference>
<feature type="compositionally biased region" description="Pro residues" evidence="1">
    <location>
        <begin position="95"/>
        <end position="113"/>
    </location>
</feature>
<sequence length="215" mass="22027">MSRNIARFTILGVIAVLVLAATTGCLFGGGEEPEPTATPDLAATIAAAVAAAVPTATPIPPTDTPEPPTPEPTPDLQATVMAMIATAEAARPMATPVPAPTPVPTNPPEPTSTPAPTAVPAATPVNNPASQIPCIIVGVVTDGGQPVNNAPVLAISKDGNNRIVADDRSDRDGRYQLSITEYDQIFDIFIGGDDTGVDTPSTYTGCREIRALRVN</sequence>
<dbReference type="EMBL" id="CASHTH010004428">
    <property type="protein sequence ID" value="CAI8057246.1"/>
    <property type="molecule type" value="Genomic_DNA"/>
</dbReference>
<organism evidence="3 4">
    <name type="scientific">Geodia barretti</name>
    <name type="common">Barrett's horny sponge</name>
    <dbReference type="NCBI Taxonomy" id="519541"/>
    <lineage>
        <taxon>Eukaryota</taxon>
        <taxon>Metazoa</taxon>
        <taxon>Porifera</taxon>
        <taxon>Demospongiae</taxon>
        <taxon>Heteroscleromorpha</taxon>
        <taxon>Tetractinellida</taxon>
        <taxon>Astrophorina</taxon>
        <taxon>Geodiidae</taxon>
        <taxon>Geodia</taxon>
    </lineage>
</organism>
<name>A0AA35U246_GEOBA</name>
<comment type="caution">
    <text evidence="3">The sequence shown here is derived from an EMBL/GenBank/DDBJ whole genome shotgun (WGS) entry which is preliminary data.</text>
</comment>
<evidence type="ECO:0000256" key="1">
    <source>
        <dbReference type="SAM" id="MobiDB-lite"/>
    </source>
</evidence>
<evidence type="ECO:0000256" key="2">
    <source>
        <dbReference type="SAM" id="SignalP"/>
    </source>
</evidence>
<evidence type="ECO:0000313" key="4">
    <source>
        <dbReference type="Proteomes" id="UP001174909"/>
    </source>
</evidence>
<feature type="signal peptide" evidence="2">
    <location>
        <begin position="1"/>
        <end position="20"/>
    </location>
</feature>
<feature type="chain" id="PRO_5041427796" description="Carboxypeptidase regulatory-like domain-containing protein" evidence="2">
    <location>
        <begin position="21"/>
        <end position="215"/>
    </location>
</feature>
<keyword evidence="2" id="KW-0732">Signal</keyword>